<dbReference type="EnsemblPlants" id="Solyc10g085650.2.1">
    <property type="protein sequence ID" value="Solyc10g085650.2.1"/>
    <property type="gene ID" value="Solyc10g085650.2"/>
</dbReference>
<feature type="signal peptide" evidence="5">
    <location>
        <begin position="1"/>
        <end position="25"/>
    </location>
</feature>
<keyword evidence="9" id="KW-1185">Reference proteome</keyword>
<dbReference type="FunCoup" id="A0A3Q7IMP2">
    <property type="interactions" value="153"/>
</dbReference>
<dbReference type="SUPFAM" id="SSF75005">
    <property type="entry name" value="Arabinanase/levansucrase/invertase"/>
    <property type="match status" value="2"/>
</dbReference>
<evidence type="ECO:0008006" key="10">
    <source>
        <dbReference type="Google" id="ProtNLM"/>
    </source>
</evidence>
<proteinExistence type="inferred from homology"/>
<keyword evidence="3" id="KW-0326">Glycosidase</keyword>
<dbReference type="Pfam" id="PF00251">
    <property type="entry name" value="Glyco_hydro_32N"/>
    <property type="match status" value="2"/>
</dbReference>
<feature type="domain" description="Glycosyl hydrolase family 32 C-terminal" evidence="7">
    <location>
        <begin position="923"/>
        <end position="1120"/>
    </location>
</feature>
<dbReference type="FunFam" id="2.60.120.560:FF:000002">
    <property type="entry name" value="Beta-fructofuranosidase, insoluble isoenzyme CWINV1"/>
    <property type="match status" value="2"/>
</dbReference>
<protein>
    <recommendedName>
        <fullName evidence="10">Beta-fructofuranosidase</fullName>
    </recommendedName>
</protein>
<dbReference type="Pfam" id="PF08244">
    <property type="entry name" value="Glyco_hydro_32C"/>
    <property type="match status" value="2"/>
</dbReference>
<keyword evidence="5" id="KW-0732">Signal</keyword>
<comment type="subunit">
    <text evidence="4">May be present in two forms, a 70 kDa monomer and a heterodimer of the 30 kDa and 38 kDa subunits. The ratio of the levels of the two forms within cells appears to be regulated developmentally.</text>
</comment>
<dbReference type="InterPro" id="IPR050551">
    <property type="entry name" value="Fructan_Metab_Enzymes"/>
</dbReference>
<feature type="domain" description="Glycosyl hydrolase family 32 C-terminal" evidence="7">
    <location>
        <begin position="370"/>
        <end position="567"/>
    </location>
</feature>
<dbReference type="InterPro" id="IPR013189">
    <property type="entry name" value="Glyco_hydro_32_C"/>
</dbReference>
<feature type="chain" id="PRO_5018645069" description="Beta-fructofuranosidase" evidence="5">
    <location>
        <begin position="26"/>
        <end position="1128"/>
    </location>
</feature>
<evidence type="ECO:0000256" key="5">
    <source>
        <dbReference type="SAM" id="SignalP"/>
    </source>
</evidence>
<sequence>MVILKNLSLCVLLFMSFLLFFEVNASHEINRKLQSVSNNVVKRILRPKFHFRPAKHWINGPMYYNGIYHLFYQYNTKGEVWGNIVWAHSVSVDMVNWINLEHAIYPSEVFDKYGTWSGSTTILPGNKPVILYTGIVDDNQTQVQNYAIPANLSDPFLRKWIKPDNNPLVVADESINKTKFRDPTTAWLGQDGSWRMLVGSLRKNKRGLAILYRSKDFVKWTKAPHPFHSSVNTGNWECVDFFPVSLEKTDGLDTSAIGDKIKHVMKASLDDNRWDYYTIGTYDRKRDRYIPDDAMIEGSHGLRLDYGNFYASKTFYDPSKNRRVLMGWCNESDVFPTDDIFKGWSGIQAIPRKLWIDPSGKHLVQWPIEELETLRKKKVELRNHKLNKGENVEVEGITPAQADVEVTFSFSSLENAEEFDPSWADLYAEDVCAIRGSTVQGGLGPFGLLTLSSENLEEYTPVFFRVFKDQDKHKVLMCSDASRSSVRNHKKMFKPSFAGYVNVDLTDKKLSLRSLIDHSVVASFGAGGKTCITSRVYPALSIYGDTHLFAFNNGTETVKIDTLDAWSMDKADINEANSSHEEFRRLQSSSSKLLKNLFRTEYHFQPPKHWINGLMNYNGIYHLFYQYNPKGAVWGNIVWAHSVSIDMINWINLEPAIYPSEVFDKYGTWSGSTTILPGNKPVILYTGIVDDKQTQVQNYAIPANLSDPFLRKWIKPDNNPLIVADESINKTKFRDPTTAWLGQDGRWRMVVGSLRKNERGLAIMYRSKDFMKWTKAQHPLHSSAKTGNWECVDFFPVSLENTDGLDTSFKGDKIKHVLKVSLDVTRFDYYTIGTYDTKRDRYIPDDTMIDGWHGLRLDYGNFYASRTFYDPMKNRRVLWGWTNESDVFPEDSIKKGWSGIQAIPRKLWIDPSGKHLVQWPIEELEMLRKEKVELRNYELNKGENVEVQGITPAQVDVEVTFSFSSLENAEEFDPSWADLYAQDVCAIRGSTVQGGLGPFGLLTLASENLEEYTPVFFRVFKNQDKYKVLMCSDASRSSVRNHEKMYKPSFAGYVETNLTDKRLSLRSLIDHSVVESFGDGGKTCITSRVYPALAIYGDTHLFAFNNGTEPVKIETLDAWNMAKSEKWI</sequence>
<dbReference type="SMR" id="A0A3Q7IMP2"/>
<name>A0A3Q7IMP2_SOLLC</name>
<dbReference type="SUPFAM" id="SSF49899">
    <property type="entry name" value="Concanavalin A-like lectins/glucanases"/>
    <property type="match status" value="2"/>
</dbReference>
<dbReference type="Gramene" id="Solyc10g085650.2.1">
    <property type="protein sequence ID" value="Solyc10g085650.2.1"/>
    <property type="gene ID" value="Solyc10g085650.2"/>
</dbReference>
<evidence type="ECO:0000313" key="8">
    <source>
        <dbReference type="EnsemblPlants" id="Solyc10g085650.2.1"/>
    </source>
</evidence>
<dbReference type="FunFam" id="2.115.10.20:FF:000001">
    <property type="entry name" value="Beta-fructofuranosidase, insoluble isoenzyme CWINV1"/>
    <property type="match status" value="2"/>
</dbReference>
<organism evidence="8">
    <name type="scientific">Solanum lycopersicum</name>
    <name type="common">Tomato</name>
    <name type="synonym">Lycopersicon esculentum</name>
    <dbReference type="NCBI Taxonomy" id="4081"/>
    <lineage>
        <taxon>Eukaryota</taxon>
        <taxon>Viridiplantae</taxon>
        <taxon>Streptophyta</taxon>
        <taxon>Embryophyta</taxon>
        <taxon>Tracheophyta</taxon>
        <taxon>Spermatophyta</taxon>
        <taxon>Magnoliopsida</taxon>
        <taxon>eudicotyledons</taxon>
        <taxon>Gunneridae</taxon>
        <taxon>Pentapetalae</taxon>
        <taxon>asterids</taxon>
        <taxon>lamiids</taxon>
        <taxon>Solanales</taxon>
        <taxon>Solanaceae</taxon>
        <taxon>Solanoideae</taxon>
        <taxon>Solaneae</taxon>
        <taxon>Solanum</taxon>
        <taxon>Solanum subgen. Lycopersicon</taxon>
    </lineage>
</organism>
<comment type="similarity">
    <text evidence="1">Belongs to the glycosyl hydrolase 32 family.</text>
</comment>
<dbReference type="InterPro" id="IPR013320">
    <property type="entry name" value="ConA-like_dom_sf"/>
</dbReference>
<dbReference type="InterPro" id="IPR001362">
    <property type="entry name" value="Glyco_hydro_32"/>
</dbReference>
<feature type="domain" description="Glycosyl hydrolase family 32 N-terminal" evidence="6">
    <location>
        <begin position="50"/>
        <end position="367"/>
    </location>
</feature>
<evidence type="ECO:0000259" key="6">
    <source>
        <dbReference type="Pfam" id="PF00251"/>
    </source>
</evidence>
<feature type="domain" description="Glycosyl hydrolase family 32 N-terminal" evidence="6">
    <location>
        <begin position="603"/>
        <end position="920"/>
    </location>
</feature>
<dbReference type="InParanoid" id="A0A3Q7IMP2"/>
<evidence type="ECO:0000256" key="1">
    <source>
        <dbReference type="ARBA" id="ARBA00009902"/>
    </source>
</evidence>
<dbReference type="AlphaFoldDB" id="A0A3Q7IMP2"/>
<evidence type="ECO:0000256" key="2">
    <source>
        <dbReference type="ARBA" id="ARBA00022801"/>
    </source>
</evidence>
<dbReference type="STRING" id="4081.A0A3Q7IMP2"/>
<dbReference type="PaxDb" id="4081-Solyc10g085650.1.1"/>
<dbReference type="PANTHER" id="PTHR31953">
    <property type="entry name" value="BETA-FRUCTOFURANOSIDASE, INSOLUBLE ISOENZYME CWINV1-RELATED"/>
    <property type="match status" value="1"/>
</dbReference>
<dbReference type="InterPro" id="IPR013148">
    <property type="entry name" value="Glyco_hydro_32_N"/>
</dbReference>
<keyword evidence="2" id="KW-0378">Hydrolase</keyword>
<dbReference type="CDD" id="cd18624">
    <property type="entry name" value="GH32_Fruct1-like"/>
    <property type="match status" value="2"/>
</dbReference>
<reference evidence="8" key="2">
    <citation type="submission" date="2019-01" db="UniProtKB">
        <authorList>
            <consortium name="EnsemblPlants"/>
        </authorList>
    </citation>
    <scope>IDENTIFICATION</scope>
    <source>
        <strain evidence="8">cv. Heinz 1706</strain>
    </source>
</reference>
<dbReference type="Proteomes" id="UP000004994">
    <property type="component" value="Chromosome 10"/>
</dbReference>
<dbReference type="InterPro" id="IPR023296">
    <property type="entry name" value="Glyco_hydro_beta-prop_sf"/>
</dbReference>
<reference evidence="8" key="1">
    <citation type="journal article" date="2012" name="Nature">
        <title>The tomato genome sequence provides insights into fleshy fruit evolution.</title>
        <authorList>
            <consortium name="Tomato Genome Consortium"/>
        </authorList>
    </citation>
    <scope>NUCLEOTIDE SEQUENCE [LARGE SCALE GENOMIC DNA]</scope>
    <source>
        <strain evidence="8">cv. Heinz 1706</strain>
    </source>
</reference>
<accession>A0A3Q7IMP2</accession>
<dbReference type="Gene3D" id="2.115.10.20">
    <property type="entry name" value="Glycosyl hydrolase domain, family 43"/>
    <property type="match status" value="2"/>
</dbReference>
<evidence type="ECO:0000256" key="3">
    <source>
        <dbReference type="ARBA" id="ARBA00023295"/>
    </source>
</evidence>
<evidence type="ECO:0000259" key="7">
    <source>
        <dbReference type="Pfam" id="PF08244"/>
    </source>
</evidence>
<evidence type="ECO:0000313" key="9">
    <source>
        <dbReference type="Proteomes" id="UP000004994"/>
    </source>
</evidence>
<dbReference type="Gene3D" id="2.60.120.560">
    <property type="entry name" value="Exo-inulinase, domain 1"/>
    <property type="match status" value="2"/>
</dbReference>
<dbReference type="GO" id="GO:0004553">
    <property type="term" value="F:hydrolase activity, hydrolyzing O-glycosyl compounds"/>
    <property type="evidence" value="ECO:0007669"/>
    <property type="project" value="InterPro"/>
</dbReference>
<dbReference type="SMART" id="SM00640">
    <property type="entry name" value="Glyco_32"/>
    <property type="match status" value="2"/>
</dbReference>
<evidence type="ECO:0000256" key="4">
    <source>
        <dbReference type="ARBA" id="ARBA00062317"/>
    </source>
</evidence>
<dbReference type="GO" id="GO:0005975">
    <property type="term" value="P:carbohydrate metabolic process"/>
    <property type="evidence" value="ECO:0007669"/>
    <property type="project" value="InterPro"/>
</dbReference>